<evidence type="ECO:0000256" key="1">
    <source>
        <dbReference type="ARBA" id="ARBA00007692"/>
    </source>
</evidence>
<evidence type="ECO:0000256" key="3">
    <source>
        <dbReference type="ARBA" id="ARBA00022946"/>
    </source>
</evidence>
<organism evidence="4 5">
    <name type="scientific">Olea europaea subsp. europaea</name>
    <dbReference type="NCBI Taxonomy" id="158383"/>
    <lineage>
        <taxon>Eukaryota</taxon>
        <taxon>Viridiplantae</taxon>
        <taxon>Streptophyta</taxon>
        <taxon>Embryophyta</taxon>
        <taxon>Tracheophyta</taxon>
        <taxon>Spermatophyta</taxon>
        <taxon>Magnoliopsida</taxon>
        <taxon>eudicotyledons</taxon>
        <taxon>Gunneridae</taxon>
        <taxon>Pentapetalae</taxon>
        <taxon>asterids</taxon>
        <taxon>lamiids</taxon>
        <taxon>Lamiales</taxon>
        <taxon>Oleaceae</taxon>
        <taxon>Oleeae</taxon>
        <taxon>Olea</taxon>
    </lineage>
</organism>
<dbReference type="Proteomes" id="UP000594638">
    <property type="component" value="Unassembled WGS sequence"/>
</dbReference>
<dbReference type="GO" id="GO:0003676">
    <property type="term" value="F:nucleic acid binding"/>
    <property type="evidence" value="ECO:0007669"/>
    <property type="project" value="InterPro"/>
</dbReference>
<dbReference type="GO" id="GO:0006353">
    <property type="term" value="P:DNA-templated transcription termination"/>
    <property type="evidence" value="ECO:0007669"/>
    <property type="project" value="UniProtKB-KW"/>
</dbReference>
<dbReference type="EMBL" id="CACTIH010007253">
    <property type="protein sequence ID" value="CAA3005892.1"/>
    <property type="molecule type" value="Genomic_DNA"/>
</dbReference>
<dbReference type="Pfam" id="PF02536">
    <property type="entry name" value="mTERF"/>
    <property type="match status" value="2"/>
</dbReference>
<comment type="similarity">
    <text evidence="1">Belongs to the mTERF family.</text>
</comment>
<dbReference type="Gene3D" id="1.25.70.10">
    <property type="entry name" value="Transcription termination factor 3, mitochondrial"/>
    <property type="match status" value="1"/>
</dbReference>
<dbReference type="SMART" id="SM00733">
    <property type="entry name" value="Mterf"/>
    <property type="match status" value="6"/>
</dbReference>
<dbReference type="FunFam" id="1.25.70.10:FF:000001">
    <property type="entry name" value="Mitochondrial transcription termination factor-like"/>
    <property type="match status" value="1"/>
</dbReference>
<name>A0A8S0TM81_OLEEU</name>
<keyword evidence="2" id="KW-0804">Transcription</keyword>
<keyword evidence="5" id="KW-1185">Reference proteome</keyword>
<dbReference type="PANTHER" id="PTHR13068:SF133">
    <property type="entry name" value="MITOCHONDRIAL TRANSCRIPTION TERMINATION FACTOR FAMILY PROTEIN"/>
    <property type="match status" value="1"/>
</dbReference>
<dbReference type="Gramene" id="OE9A001199T1">
    <property type="protein sequence ID" value="OE9A001199C1"/>
    <property type="gene ID" value="OE9A001199"/>
</dbReference>
<dbReference type="InterPro" id="IPR003690">
    <property type="entry name" value="MTERF"/>
</dbReference>
<gene>
    <name evidence="4" type="ORF">OLEA9_A001199</name>
</gene>
<keyword evidence="2" id="KW-0805">Transcription regulation</keyword>
<keyword evidence="3" id="KW-0809">Transit peptide</keyword>
<comment type="caution">
    <text evidence="4">The sequence shown here is derived from an EMBL/GenBank/DDBJ whole genome shotgun (WGS) entry which is preliminary data.</text>
</comment>
<protein>
    <submittedName>
        <fullName evidence="4">Transcription termination factor MTERF15, mitochondrial-like</fullName>
    </submittedName>
</protein>
<dbReference type="PANTHER" id="PTHR13068">
    <property type="entry name" value="CGI-12 PROTEIN-RELATED"/>
    <property type="match status" value="1"/>
</dbReference>
<dbReference type="AlphaFoldDB" id="A0A8S0TM81"/>
<reference evidence="4 5" key="1">
    <citation type="submission" date="2019-12" db="EMBL/GenBank/DDBJ databases">
        <authorList>
            <person name="Alioto T."/>
            <person name="Alioto T."/>
            <person name="Gomez Garrido J."/>
        </authorList>
    </citation>
    <scope>NUCLEOTIDE SEQUENCE [LARGE SCALE GENOMIC DNA]</scope>
</reference>
<dbReference type="OrthoDB" id="681454at2759"/>
<dbReference type="InterPro" id="IPR038538">
    <property type="entry name" value="MTERF_sf"/>
</dbReference>
<evidence type="ECO:0000256" key="2">
    <source>
        <dbReference type="ARBA" id="ARBA00022472"/>
    </source>
</evidence>
<evidence type="ECO:0000313" key="4">
    <source>
        <dbReference type="EMBL" id="CAA3005892.1"/>
    </source>
</evidence>
<accession>A0A8S0TM81</accession>
<keyword evidence="2" id="KW-0806">Transcription termination</keyword>
<proteinExistence type="inferred from homology"/>
<evidence type="ECO:0000313" key="5">
    <source>
        <dbReference type="Proteomes" id="UP000594638"/>
    </source>
</evidence>
<sequence>MFSCLLCKRVFPLQNYLGYSYSLRIFQNAFCYKISDNSPTANKQEKVEQIRTLLRNYGLSDAQMTKISKVHPRFFQIHPQKLLPKLEFLSSIGVSGDHFQNIIVKNPFLLQRSLEKQLIPSYNFLKNIPLANKDIIGVMRNSVRLLGTNVEKMASNVDELRRMGVPQPSILLVMLHYPSLVLVNCMKLKGRINDVMNLGFNPLRTTFVQAVHVLCGSNKQGWENKAKVYRKFGLSDSEIQSAFRSHPLCMRLSEEKIARGMDFFVNKMGLSPAILVQWPVALFYNFEKRIVPRCGVVKVLVDKGLVKEYNLMSILVRTEKQFLDKFVRKHEDVLPELKDEYYAGLISKHN</sequence>